<dbReference type="Proteomes" id="UP000321944">
    <property type="component" value="Chromosome"/>
</dbReference>
<proteinExistence type="predicted"/>
<reference evidence="1 2" key="1">
    <citation type="submission" date="2019-07" db="EMBL/GenBank/DDBJ databases">
        <title>Complete Genome Sequence of Leptotrichia wadei Strain JMUB3936.</title>
        <authorList>
            <person name="Watanabe S."/>
            <person name="Cui L."/>
        </authorList>
    </citation>
    <scope>NUCLEOTIDE SEQUENCE [LARGE SCALE GENOMIC DNA]</scope>
    <source>
        <strain evidence="1 2">JMUB3936</strain>
    </source>
</reference>
<name>A0A510KTK1_9FUSO</name>
<accession>A0A510KTK1</accession>
<dbReference type="OrthoDB" id="82832at2"/>
<evidence type="ECO:0000313" key="1">
    <source>
        <dbReference type="EMBL" id="BBM55060.1"/>
    </source>
</evidence>
<organism evidence="1 2">
    <name type="scientific">Leptotrichia wadei</name>
    <dbReference type="NCBI Taxonomy" id="157687"/>
    <lineage>
        <taxon>Bacteria</taxon>
        <taxon>Fusobacteriati</taxon>
        <taxon>Fusobacteriota</taxon>
        <taxon>Fusobacteriia</taxon>
        <taxon>Fusobacteriales</taxon>
        <taxon>Leptotrichiaceae</taxon>
        <taxon>Leptotrichia</taxon>
    </lineage>
</organism>
<gene>
    <name evidence="1" type="ORF">JMUB3936_1344</name>
</gene>
<protein>
    <submittedName>
        <fullName evidence="1">Uncharacterized protein</fullName>
    </submittedName>
</protein>
<dbReference type="AlphaFoldDB" id="A0A510KTK1"/>
<evidence type="ECO:0000313" key="2">
    <source>
        <dbReference type="Proteomes" id="UP000321944"/>
    </source>
</evidence>
<sequence>MSFSEGLKYEEGARKKIIREWAEENCFGYPQQGIAKMEYYESGFKELKKRIPDVTEDEIKGFEYDGIYDEYELSPSEYGNEDLIKIMKKSDMIHNVSNIKCVIVGRKRKFSLGEM</sequence>
<dbReference type="EMBL" id="AP019841">
    <property type="protein sequence ID" value="BBM55060.1"/>
    <property type="molecule type" value="Genomic_DNA"/>
</dbReference>
<dbReference type="RefSeq" id="WP_147003781.1">
    <property type="nucleotide sequence ID" value="NZ_AP019841.1"/>
</dbReference>